<dbReference type="PANTHER" id="PTHR46124:SF2">
    <property type="entry name" value="D-AMINOACYL-TRNA DEACYLASE"/>
    <property type="match status" value="1"/>
</dbReference>
<dbReference type="Gene3D" id="3.20.20.140">
    <property type="entry name" value="Metal-dependent hydrolases"/>
    <property type="match status" value="1"/>
</dbReference>
<dbReference type="STRING" id="1714355.BTO28_10210"/>
<dbReference type="GO" id="GO:0016788">
    <property type="term" value="F:hydrolase activity, acting on ester bonds"/>
    <property type="evidence" value="ECO:0007669"/>
    <property type="project" value="InterPro"/>
</dbReference>
<keyword evidence="2 4" id="KW-0378">Hydrolase</keyword>
<gene>
    <name evidence="4" type="ORF">BTO28_10210</name>
</gene>
<dbReference type="Proteomes" id="UP000188613">
    <property type="component" value="Unassembled WGS sequence"/>
</dbReference>
<dbReference type="CDD" id="cd01310">
    <property type="entry name" value="TatD_DNAse"/>
    <property type="match status" value="1"/>
</dbReference>
<evidence type="ECO:0000256" key="2">
    <source>
        <dbReference type="ARBA" id="ARBA00022801"/>
    </source>
</evidence>
<dbReference type="PROSITE" id="PS01091">
    <property type="entry name" value="TATD_3"/>
    <property type="match status" value="1"/>
</dbReference>
<name>A0A1V2A7C7_9BACI</name>
<protein>
    <submittedName>
        <fullName evidence="4">Hydrolase TatD</fullName>
    </submittedName>
</protein>
<dbReference type="InterPro" id="IPR001130">
    <property type="entry name" value="TatD-like"/>
</dbReference>
<feature type="binding site" evidence="3">
    <location>
        <position position="105"/>
    </location>
    <ligand>
        <name>a divalent metal cation</name>
        <dbReference type="ChEBI" id="CHEBI:60240"/>
        <label>1</label>
    </ligand>
</feature>
<evidence type="ECO:0000256" key="1">
    <source>
        <dbReference type="ARBA" id="ARBA00022723"/>
    </source>
</evidence>
<dbReference type="Pfam" id="PF01026">
    <property type="entry name" value="TatD_DNase"/>
    <property type="match status" value="1"/>
</dbReference>
<keyword evidence="1 3" id="KW-0479">Metal-binding</keyword>
<dbReference type="GO" id="GO:0004536">
    <property type="term" value="F:DNA nuclease activity"/>
    <property type="evidence" value="ECO:0007669"/>
    <property type="project" value="InterPro"/>
</dbReference>
<reference evidence="4 5" key="1">
    <citation type="submission" date="2016-12" db="EMBL/GenBank/DDBJ databases">
        <title>Domibacillus sp. SAB 38T whole genome sequencing.</title>
        <authorList>
            <person name="Verma A."/>
            <person name="Ojha A.K."/>
            <person name="Krishnamurthi S."/>
        </authorList>
    </citation>
    <scope>NUCLEOTIDE SEQUENCE [LARGE SCALE GENOMIC DNA]</scope>
    <source>
        <strain evidence="4 5">SAB 38</strain>
    </source>
</reference>
<dbReference type="PANTHER" id="PTHR46124">
    <property type="entry name" value="D-AMINOACYL-TRNA DEACYLASE"/>
    <property type="match status" value="1"/>
</dbReference>
<sequence>MKLFHVKQKTGDKMLFDTHVHLNADQFQEDIEEVVVRAEEAGVSRMVVVGFDRLTIQRAMDLVERFTFLYAAIGWHPVDAIDMTDEDLAWIEELSSHPKVVAIGEMGLDYHWDKSPKEVQKDVFRRQIRLAKKVKLPIIIHNREATHDIVEILKDEGAEEVGGVMHCFSGSAETALECVKMNFYISLGGPVTFKNAKKPKEVAVAVPLDKLLIETDCPYLAPHPYRGKRNEPAYVKLVAEEIAALKECSYEKVAEATMKNAQMLFHID</sequence>
<dbReference type="InterPro" id="IPR018228">
    <property type="entry name" value="DNase_TatD-rel_CS"/>
</dbReference>
<dbReference type="FunFam" id="3.20.20.140:FF:000005">
    <property type="entry name" value="TatD family hydrolase"/>
    <property type="match status" value="1"/>
</dbReference>
<dbReference type="PROSITE" id="PS01137">
    <property type="entry name" value="TATD_1"/>
    <property type="match status" value="1"/>
</dbReference>
<dbReference type="SUPFAM" id="SSF51556">
    <property type="entry name" value="Metallo-dependent hydrolases"/>
    <property type="match status" value="1"/>
</dbReference>
<feature type="binding site" evidence="3">
    <location>
        <position position="19"/>
    </location>
    <ligand>
        <name>a divalent metal cation</name>
        <dbReference type="ChEBI" id="CHEBI:60240"/>
        <label>1</label>
    </ligand>
</feature>
<feature type="binding site" evidence="3">
    <location>
        <position position="216"/>
    </location>
    <ligand>
        <name>a divalent metal cation</name>
        <dbReference type="ChEBI" id="CHEBI:60240"/>
        <label>1</label>
    </ligand>
</feature>
<dbReference type="AlphaFoldDB" id="A0A1V2A7C7"/>
<evidence type="ECO:0000313" key="5">
    <source>
        <dbReference type="Proteomes" id="UP000188613"/>
    </source>
</evidence>
<dbReference type="InterPro" id="IPR015991">
    <property type="entry name" value="TatD/YcfH-like"/>
</dbReference>
<keyword evidence="5" id="KW-1185">Reference proteome</keyword>
<dbReference type="NCBIfam" id="TIGR00010">
    <property type="entry name" value="YchF/TatD family DNA exonuclease"/>
    <property type="match status" value="1"/>
</dbReference>
<feature type="binding site" evidence="3">
    <location>
        <position position="166"/>
    </location>
    <ligand>
        <name>a divalent metal cation</name>
        <dbReference type="ChEBI" id="CHEBI:60240"/>
        <label>2</label>
    </ligand>
</feature>
<dbReference type="EMBL" id="MSFI01000015">
    <property type="protein sequence ID" value="OMP66847.1"/>
    <property type="molecule type" value="Genomic_DNA"/>
</dbReference>
<organism evidence="4 5">
    <name type="scientific">Domibacillus epiphyticus</name>
    <dbReference type="NCBI Taxonomy" id="1714355"/>
    <lineage>
        <taxon>Bacteria</taxon>
        <taxon>Bacillati</taxon>
        <taxon>Bacillota</taxon>
        <taxon>Bacilli</taxon>
        <taxon>Bacillales</taxon>
        <taxon>Bacillaceae</taxon>
        <taxon>Domibacillus</taxon>
    </lineage>
</organism>
<comment type="caution">
    <text evidence="4">The sequence shown here is derived from an EMBL/GenBank/DDBJ whole genome shotgun (WGS) entry which is preliminary data.</text>
</comment>
<evidence type="ECO:0000256" key="3">
    <source>
        <dbReference type="PIRSR" id="PIRSR005902-1"/>
    </source>
</evidence>
<dbReference type="GO" id="GO:0046872">
    <property type="term" value="F:metal ion binding"/>
    <property type="evidence" value="ECO:0007669"/>
    <property type="project" value="UniProtKB-KW"/>
</dbReference>
<feature type="binding site" evidence="3">
    <location>
        <position position="21"/>
    </location>
    <ligand>
        <name>a divalent metal cation</name>
        <dbReference type="ChEBI" id="CHEBI:60240"/>
        <label>1</label>
    </ligand>
</feature>
<dbReference type="GO" id="GO:0005829">
    <property type="term" value="C:cytosol"/>
    <property type="evidence" value="ECO:0007669"/>
    <property type="project" value="TreeGrafter"/>
</dbReference>
<evidence type="ECO:0000313" key="4">
    <source>
        <dbReference type="EMBL" id="OMP66847.1"/>
    </source>
</evidence>
<accession>A0A1V2A7C7</accession>
<dbReference type="PIRSF" id="PIRSF005902">
    <property type="entry name" value="DNase_TatD"/>
    <property type="match status" value="1"/>
</dbReference>
<dbReference type="InterPro" id="IPR032466">
    <property type="entry name" value="Metal_Hydrolase"/>
</dbReference>
<feature type="binding site" evidence="3">
    <location>
        <position position="141"/>
    </location>
    <ligand>
        <name>a divalent metal cation</name>
        <dbReference type="ChEBI" id="CHEBI:60240"/>
        <label>2</label>
    </ligand>
</feature>
<proteinExistence type="predicted"/>